<feature type="domain" description="RING-type" evidence="5">
    <location>
        <begin position="20"/>
        <end position="64"/>
    </location>
</feature>
<evidence type="ECO:0000256" key="2">
    <source>
        <dbReference type="ARBA" id="ARBA00022771"/>
    </source>
</evidence>
<protein>
    <recommendedName>
        <fullName evidence="5">RING-type domain-containing protein</fullName>
    </recommendedName>
</protein>
<keyword evidence="1" id="KW-0479">Metal-binding</keyword>
<proteinExistence type="predicted"/>
<evidence type="ECO:0000256" key="1">
    <source>
        <dbReference type="ARBA" id="ARBA00022723"/>
    </source>
</evidence>
<dbReference type="AlphaFoldDB" id="A0A0G4IEC6"/>
<evidence type="ECO:0000256" key="3">
    <source>
        <dbReference type="ARBA" id="ARBA00022833"/>
    </source>
</evidence>
<dbReference type="EMBL" id="CDMZ01005877">
    <property type="protein sequence ID" value="CEM55451.1"/>
    <property type="molecule type" value="Genomic_DNA"/>
</dbReference>
<dbReference type="PANTHER" id="PTHR45969">
    <property type="entry name" value="RING ZINC FINGER PROTEIN-RELATED"/>
    <property type="match status" value="1"/>
</dbReference>
<evidence type="ECO:0000313" key="6">
    <source>
        <dbReference type="EMBL" id="CEM55451.1"/>
    </source>
</evidence>
<dbReference type="InterPro" id="IPR001841">
    <property type="entry name" value="Znf_RING"/>
</dbReference>
<keyword evidence="2 4" id="KW-0863">Zinc-finger</keyword>
<keyword evidence="3" id="KW-0862">Zinc</keyword>
<sequence>MIPSCAMASASRAQAKIGECTICQEGLREGERIAVTACEHTFHPKCLEPWFLNNYPQFSCPNCRERTRPSASPRRVPTQWEDRHDESFHTWPRRNPWNYPLMRQYDVLLFDEYGFPEWLPPRQASCGDMFCFEWRRFFTGIHMGFQSFFGGSACVSFRSRMVYGRGRTIRPPCCAKRELIDANEIVISRTDRSPERS</sequence>
<dbReference type="SMART" id="SM00184">
    <property type="entry name" value="RING"/>
    <property type="match status" value="1"/>
</dbReference>
<gene>
    <name evidence="6" type="ORF">Cvel_13545</name>
</gene>
<dbReference type="SUPFAM" id="SSF57850">
    <property type="entry name" value="RING/U-box"/>
    <property type="match status" value="1"/>
</dbReference>
<dbReference type="VEuPathDB" id="CryptoDB:Cvel_13545"/>
<evidence type="ECO:0000256" key="4">
    <source>
        <dbReference type="PROSITE-ProRule" id="PRU00175"/>
    </source>
</evidence>
<reference evidence="6" key="1">
    <citation type="submission" date="2014-11" db="EMBL/GenBank/DDBJ databases">
        <authorList>
            <person name="Otto D Thomas"/>
            <person name="Naeem Raeece"/>
        </authorList>
    </citation>
    <scope>NUCLEOTIDE SEQUENCE</scope>
</reference>
<accession>A0A0G4IEC6</accession>
<dbReference type="GO" id="GO:0008270">
    <property type="term" value="F:zinc ion binding"/>
    <property type="evidence" value="ECO:0007669"/>
    <property type="project" value="UniProtKB-KW"/>
</dbReference>
<organism evidence="6">
    <name type="scientific">Chromera velia CCMP2878</name>
    <dbReference type="NCBI Taxonomy" id="1169474"/>
    <lineage>
        <taxon>Eukaryota</taxon>
        <taxon>Sar</taxon>
        <taxon>Alveolata</taxon>
        <taxon>Colpodellida</taxon>
        <taxon>Chromeraceae</taxon>
        <taxon>Chromera</taxon>
    </lineage>
</organism>
<evidence type="ECO:0000259" key="5">
    <source>
        <dbReference type="PROSITE" id="PS50089"/>
    </source>
</evidence>
<dbReference type="Pfam" id="PF13639">
    <property type="entry name" value="zf-RING_2"/>
    <property type="match status" value="1"/>
</dbReference>
<name>A0A0G4IEC6_9ALVE</name>
<dbReference type="PROSITE" id="PS50089">
    <property type="entry name" value="ZF_RING_2"/>
    <property type="match status" value="1"/>
</dbReference>
<dbReference type="InterPro" id="IPR013083">
    <property type="entry name" value="Znf_RING/FYVE/PHD"/>
</dbReference>
<dbReference type="Gene3D" id="3.30.40.10">
    <property type="entry name" value="Zinc/RING finger domain, C3HC4 (zinc finger)"/>
    <property type="match status" value="1"/>
</dbReference>